<sequence length="47" mass="5229">MIALISLCCIALVVGAMLGYGGLGHRNPFAVFNPDTWQHIFDFFRTD</sequence>
<proteinExistence type="predicted"/>
<organism evidence="1 2">
    <name type="scientific">Sporolactobacillus inulinus</name>
    <dbReference type="NCBI Taxonomy" id="2078"/>
    <lineage>
        <taxon>Bacteria</taxon>
        <taxon>Bacillati</taxon>
        <taxon>Bacillota</taxon>
        <taxon>Bacilli</taxon>
        <taxon>Bacillales</taxon>
        <taxon>Sporolactobacillaceae</taxon>
        <taxon>Sporolactobacillus</taxon>
    </lineage>
</organism>
<evidence type="ECO:0008006" key="3">
    <source>
        <dbReference type="Google" id="ProtNLM"/>
    </source>
</evidence>
<dbReference type="InterPro" id="IPR024596">
    <property type="entry name" value="RNApol_su_b/EpuA"/>
</dbReference>
<dbReference type="AlphaFoldDB" id="A0A4Y1ZB47"/>
<name>A0A4Y1ZB47_9BACL</name>
<dbReference type="EMBL" id="BEXB01000012">
    <property type="protein sequence ID" value="GAY76275.1"/>
    <property type="molecule type" value="Genomic_DNA"/>
</dbReference>
<evidence type="ECO:0000313" key="2">
    <source>
        <dbReference type="Proteomes" id="UP000319716"/>
    </source>
</evidence>
<dbReference type="RefSeq" id="WP_262392605.1">
    <property type="nucleotide sequence ID" value="NZ_BEXB01000012.1"/>
</dbReference>
<accession>A0A4Y1ZB47</accession>
<evidence type="ECO:0000313" key="1">
    <source>
        <dbReference type="EMBL" id="GAY76275.1"/>
    </source>
</evidence>
<dbReference type="Pfam" id="PF11772">
    <property type="entry name" value="EpuA"/>
    <property type="match status" value="1"/>
</dbReference>
<protein>
    <recommendedName>
        <fullName evidence="3">DNA-directed RNA polymerase subunit beta</fullName>
    </recommendedName>
</protein>
<gene>
    <name evidence="1" type="ORF">NBRC111894_1829</name>
</gene>
<comment type="caution">
    <text evidence="1">The sequence shown here is derived from an EMBL/GenBank/DDBJ whole genome shotgun (WGS) entry which is preliminary data.</text>
</comment>
<reference evidence="1 2" key="1">
    <citation type="submission" date="2017-11" db="EMBL/GenBank/DDBJ databases">
        <title>Draft Genome Sequence of Sporolactobacillus inulinus NBRC 111894 Isolated from Koso, a Japanese Sugar-Vegetable Fermented Beverage.</title>
        <authorList>
            <person name="Chiou T.Y."/>
            <person name="Oshima K."/>
            <person name="Suda W."/>
            <person name="Hattori M."/>
            <person name="Takahashi T."/>
        </authorList>
    </citation>
    <scope>NUCLEOTIDE SEQUENCE [LARGE SCALE GENOMIC DNA]</scope>
    <source>
        <strain evidence="1 2">NBRC111894</strain>
    </source>
</reference>
<dbReference type="Proteomes" id="UP000319716">
    <property type="component" value="Unassembled WGS sequence"/>
</dbReference>